<protein>
    <submittedName>
        <fullName evidence="1">Uncharacterized protein</fullName>
    </submittedName>
</protein>
<evidence type="ECO:0000313" key="1">
    <source>
        <dbReference type="EMBL" id="QLQ31404.1"/>
    </source>
</evidence>
<reference evidence="1" key="1">
    <citation type="submission" date="2020-06" db="EMBL/GenBank/DDBJ databases">
        <title>Analysis procedures for assessing recovery of high quality, complete, closed genomes from Nanopore long read metagenome sequencing.</title>
        <authorList>
            <person name="Bessarab I."/>
            <person name="Arumugam K."/>
            <person name="Haryono M."/>
            <person name="Liu X."/>
            <person name="Roy S."/>
            <person name="Zuniga-Montanez R.E."/>
            <person name="Qiu G."/>
            <person name="Drautz-Moses D.I."/>
            <person name="Law Y.Y."/>
            <person name="Wuertz S."/>
            <person name="Lauro F.M."/>
            <person name="Huson D.H."/>
            <person name="Williams R.B."/>
        </authorList>
    </citation>
    <scope>NUCLEOTIDE SEQUENCE [LARGE SCALE GENOMIC DNA]</scope>
    <source>
        <strain evidence="1">SSD2</strain>
    </source>
</reference>
<sequence length="94" mass="10155">MDAIQCLDSAELPLQQALTQSSHVSGSPRTVIILQTAETPEQIQVKAGLFYAGVIAGSCCADDPTPLCEQPEYCELQFDINRQTAETIVTLLTD</sequence>
<gene>
    <name evidence="1" type="ORF">HZT40_07100</name>
</gene>
<evidence type="ECO:0000313" key="2">
    <source>
        <dbReference type="Proteomes" id="UP000510621"/>
    </source>
</evidence>
<organism evidence="1 2">
    <name type="scientific">Candidatus Thiothrix singaporensis</name>
    <dbReference type="NCBI Taxonomy" id="2799669"/>
    <lineage>
        <taxon>Bacteria</taxon>
        <taxon>Pseudomonadati</taxon>
        <taxon>Pseudomonadota</taxon>
        <taxon>Gammaproteobacteria</taxon>
        <taxon>Thiotrichales</taxon>
        <taxon>Thiotrichaceae</taxon>
        <taxon>Thiothrix</taxon>
    </lineage>
</organism>
<name>A0A7L6AQL5_9GAMM</name>
<dbReference type="EMBL" id="CP059265">
    <property type="protein sequence ID" value="QLQ31404.1"/>
    <property type="molecule type" value="Genomic_DNA"/>
</dbReference>
<keyword evidence="2" id="KW-1185">Reference proteome</keyword>
<dbReference type="Proteomes" id="UP000510621">
    <property type="component" value="Chromosome"/>
</dbReference>
<dbReference type="KEGG" id="this:HZT40_07100"/>
<dbReference type="AlphaFoldDB" id="A0A7L6AQL5"/>
<accession>A0A7L6AQL5</accession>
<proteinExistence type="predicted"/>